<evidence type="ECO:0000256" key="1">
    <source>
        <dbReference type="SAM" id="MobiDB-lite"/>
    </source>
</evidence>
<dbReference type="RefSeq" id="WP_204039925.1">
    <property type="nucleotide sequence ID" value="NZ_BOOA01000008.1"/>
</dbReference>
<sequence>MKPTDHTTERIFLLDPYGKPLSLTALDSPPLEPGTGPFAERTLVRRTTGERFTMRYVPRAAGASDPGLYALLENEIRIGVRLTRRLGAQTYPDELARLVAYDADGEEPCVVFPAYSDEPAAAFAGQLLLDQQRAFQVSLFRGLDALHRAGVVHGGIGGIGGLDGHADGAAVTWDGDRVRMGGFGRATLRGEAAPPLPAPWGAPERRGSGHPAHPGSDIWSAALLVFMIATGKRVEAMDHGPDLDVGGPALRNLLQQAFDPEERSRPTAAAMLARLRAEPLVLAAQDGTDQRFAEGLRRYDAEVARRTGPPQPPPPPARRFPLRWALIGLVLVIGGLVAAGLIAEL</sequence>
<keyword evidence="2" id="KW-0812">Transmembrane</keyword>
<dbReference type="SMART" id="SM00220">
    <property type="entry name" value="S_TKc"/>
    <property type="match status" value="1"/>
</dbReference>
<name>A0A919Q9C4_9ACTN</name>
<evidence type="ECO:0000259" key="3">
    <source>
        <dbReference type="PROSITE" id="PS50011"/>
    </source>
</evidence>
<feature type="domain" description="Protein kinase" evidence="3">
    <location>
        <begin position="27"/>
        <end position="281"/>
    </location>
</feature>
<keyword evidence="2" id="KW-1133">Transmembrane helix</keyword>
<reference evidence="4" key="1">
    <citation type="submission" date="2021-01" db="EMBL/GenBank/DDBJ databases">
        <title>Whole genome shotgun sequence of Acrocarpospora phusangensis NBRC 108782.</title>
        <authorList>
            <person name="Komaki H."/>
            <person name="Tamura T."/>
        </authorList>
    </citation>
    <scope>NUCLEOTIDE SEQUENCE</scope>
    <source>
        <strain evidence="4">NBRC 108782</strain>
    </source>
</reference>
<dbReference type="InterPro" id="IPR000719">
    <property type="entry name" value="Prot_kinase_dom"/>
</dbReference>
<dbReference type="EMBL" id="BOOA01000008">
    <property type="protein sequence ID" value="GIH23100.1"/>
    <property type="molecule type" value="Genomic_DNA"/>
</dbReference>
<keyword evidence="5" id="KW-1185">Reference proteome</keyword>
<protein>
    <recommendedName>
        <fullName evidence="3">Protein kinase domain-containing protein</fullName>
    </recommendedName>
</protein>
<feature type="region of interest" description="Disordered" evidence="1">
    <location>
        <begin position="191"/>
        <end position="214"/>
    </location>
</feature>
<dbReference type="GO" id="GO:0004672">
    <property type="term" value="F:protein kinase activity"/>
    <property type="evidence" value="ECO:0007669"/>
    <property type="project" value="InterPro"/>
</dbReference>
<dbReference type="InterPro" id="IPR011009">
    <property type="entry name" value="Kinase-like_dom_sf"/>
</dbReference>
<evidence type="ECO:0000256" key="2">
    <source>
        <dbReference type="SAM" id="Phobius"/>
    </source>
</evidence>
<dbReference type="AlphaFoldDB" id="A0A919Q9C4"/>
<gene>
    <name evidence="4" type="ORF">Aph01nite_14100</name>
</gene>
<accession>A0A919Q9C4</accession>
<organism evidence="4 5">
    <name type="scientific">Acrocarpospora phusangensis</name>
    <dbReference type="NCBI Taxonomy" id="1070424"/>
    <lineage>
        <taxon>Bacteria</taxon>
        <taxon>Bacillati</taxon>
        <taxon>Actinomycetota</taxon>
        <taxon>Actinomycetes</taxon>
        <taxon>Streptosporangiales</taxon>
        <taxon>Streptosporangiaceae</taxon>
        <taxon>Acrocarpospora</taxon>
    </lineage>
</organism>
<dbReference type="Gene3D" id="1.10.510.10">
    <property type="entry name" value="Transferase(Phosphotransferase) domain 1"/>
    <property type="match status" value="1"/>
</dbReference>
<keyword evidence="2" id="KW-0472">Membrane</keyword>
<evidence type="ECO:0000313" key="4">
    <source>
        <dbReference type="EMBL" id="GIH23100.1"/>
    </source>
</evidence>
<dbReference type="SUPFAM" id="SSF56112">
    <property type="entry name" value="Protein kinase-like (PK-like)"/>
    <property type="match status" value="1"/>
</dbReference>
<dbReference type="GO" id="GO:0005524">
    <property type="term" value="F:ATP binding"/>
    <property type="evidence" value="ECO:0007669"/>
    <property type="project" value="InterPro"/>
</dbReference>
<dbReference type="Proteomes" id="UP000640052">
    <property type="component" value="Unassembled WGS sequence"/>
</dbReference>
<feature type="transmembrane region" description="Helical" evidence="2">
    <location>
        <begin position="324"/>
        <end position="343"/>
    </location>
</feature>
<comment type="caution">
    <text evidence="4">The sequence shown here is derived from an EMBL/GenBank/DDBJ whole genome shotgun (WGS) entry which is preliminary data.</text>
</comment>
<proteinExistence type="predicted"/>
<dbReference type="PROSITE" id="PS50011">
    <property type="entry name" value="PROTEIN_KINASE_DOM"/>
    <property type="match status" value="1"/>
</dbReference>
<evidence type="ECO:0000313" key="5">
    <source>
        <dbReference type="Proteomes" id="UP000640052"/>
    </source>
</evidence>